<dbReference type="AlphaFoldDB" id="A0A1Q5Q712"/>
<feature type="domain" description="Aminoglycoside phosphotransferase" evidence="2">
    <location>
        <begin position="109"/>
        <end position="322"/>
    </location>
</feature>
<dbReference type="OrthoDB" id="10003767at2759"/>
<name>A0A1Q5Q712_TALAT</name>
<evidence type="ECO:0000259" key="2">
    <source>
        <dbReference type="Pfam" id="PF01636"/>
    </source>
</evidence>
<dbReference type="Proteomes" id="UP000214365">
    <property type="component" value="Unassembled WGS sequence"/>
</dbReference>
<dbReference type="Gene3D" id="3.90.1200.10">
    <property type="match status" value="1"/>
</dbReference>
<dbReference type="InterPro" id="IPR011009">
    <property type="entry name" value="Kinase-like_dom_sf"/>
</dbReference>
<organism evidence="3 4">
    <name type="scientific">Talaromyces atroroseus</name>
    <dbReference type="NCBI Taxonomy" id="1441469"/>
    <lineage>
        <taxon>Eukaryota</taxon>
        <taxon>Fungi</taxon>
        <taxon>Dikarya</taxon>
        <taxon>Ascomycota</taxon>
        <taxon>Pezizomycotina</taxon>
        <taxon>Eurotiomycetes</taxon>
        <taxon>Eurotiomycetidae</taxon>
        <taxon>Eurotiales</taxon>
        <taxon>Trichocomaceae</taxon>
        <taxon>Talaromyces</taxon>
        <taxon>Talaromyces sect. Trachyspermi</taxon>
    </lineage>
</organism>
<dbReference type="GeneID" id="31008990"/>
<protein>
    <recommendedName>
        <fullName evidence="2">Aminoglycoside phosphotransferase domain-containing protein</fullName>
    </recommendedName>
</protein>
<dbReference type="PANTHER" id="PTHR21310:SF51">
    <property type="entry name" value="AMINOGLYCOSIDE PHOSPHOTRANSFERASE DOMAIN-CONTAINING PROTEIN"/>
    <property type="match status" value="1"/>
</dbReference>
<proteinExistence type="predicted"/>
<dbReference type="InterPro" id="IPR051678">
    <property type="entry name" value="AGP_Transferase"/>
</dbReference>
<dbReference type="STRING" id="1441469.A0A1Q5Q712"/>
<evidence type="ECO:0000256" key="1">
    <source>
        <dbReference type="SAM" id="MobiDB-lite"/>
    </source>
</evidence>
<gene>
    <name evidence="3" type="ORF">UA08_09234</name>
</gene>
<dbReference type="Pfam" id="PF01636">
    <property type="entry name" value="APH"/>
    <property type="match status" value="1"/>
</dbReference>
<feature type="compositionally biased region" description="Acidic residues" evidence="1">
    <location>
        <begin position="17"/>
        <end position="28"/>
    </location>
</feature>
<accession>A0A1Q5Q712</accession>
<dbReference type="PANTHER" id="PTHR21310">
    <property type="entry name" value="AMINOGLYCOSIDE PHOSPHOTRANSFERASE-RELATED-RELATED"/>
    <property type="match status" value="1"/>
</dbReference>
<evidence type="ECO:0000313" key="3">
    <source>
        <dbReference type="EMBL" id="OKL55540.1"/>
    </source>
</evidence>
<dbReference type="SUPFAM" id="SSF56112">
    <property type="entry name" value="Protein kinase-like (PK-like)"/>
    <property type="match status" value="1"/>
</dbReference>
<dbReference type="InterPro" id="IPR002575">
    <property type="entry name" value="Aminoglycoside_PTrfase"/>
</dbReference>
<comment type="caution">
    <text evidence="3">The sequence shown here is derived from an EMBL/GenBank/DDBJ whole genome shotgun (WGS) entry which is preliminary data.</text>
</comment>
<reference evidence="3 4" key="1">
    <citation type="submission" date="2015-06" db="EMBL/GenBank/DDBJ databases">
        <title>Talaromyces atroroseus IBT 11181 draft genome.</title>
        <authorList>
            <person name="Rasmussen K.B."/>
            <person name="Rasmussen S."/>
            <person name="Petersen B."/>
            <person name="Sicheritz-Ponten T."/>
            <person name="Mortensen U.H."/>
            <person name="Thrane U."/>
        </authorList>
    </citation>
    <scope>NUCLEOTIDE SEQUENCE [LARGE SCALE GENOMIC DNA]</scope>
    <source>
        <strain evidence="3 4">IBT 11181</strain>
    </source>
</reference>
<keyword evidence="4" id="KW-1185">Reference proteome</keyword>
<feature type="region of interest" description="Disordered" evidence="1">
    <location>
        <begin position="1"/>
        <end position="28"/>
    </location>
</feature>
<evidence type="ECO:0000313" key="4">
    <source>
        <dbReference type="Proteomes" id="UP000214365"/>
    </source>
</evidence>
<sequence>MASILEDNEPHDKDSDSDSDSDSSSDEEEHEIFAAVMESIRLDLLAEYATKTRKRCSYWKDRQEFWVLEIGSPMFGSYHVLYPVKFNDGVRWLLKVPVNGTKEKFTEMDARALRSEARTMRYIKQKTTIPLPTVFSFSDTCYNELNCPFIFIEYIDGKSLYEVWFDKTGSKEITHARRTRCLQDLAAAMVQLSPFSFKHAGSIMMNELHDDDIGPLRQNDFASTLQRLHDDTYDRLPIFVEHGPFSDPKEYYTALLSSHQEPEADHERGQLKLLQMFVDWIPEPEPTSGHDPFVLAHWDLNIQNVLVADDGTVKGIIDWDGVSAVPRSVGNERYPSWLTRDWDPAMYGWNEGMERGIKPKGLWEDSPETLRRYRSIYAESIRSLSSSPEMSFKLTRNSVVCENIHIAVLDPLCTFGILQNIVKNIEIVVREKLSSLFQDDRDSEIEENDSEHIENDLKYLDIYQLIWALGDDELSECQLKLLREGFRLLLNGEQIL</sequence>
<dbReference type="RefSeq" id="XP_020115661.1">
    <property type="nucleotide sequence ID" value="XM_020264220.1"/>
</dbReference>
<dbReference type="EMBL" id="LFMY01000020">
    <property type="protein sequence ID" value="OKL55540.1"/>
    <property type="molecule type" value="Genomic_DNA"/>
</dbReference>